<keyword evidence="2" id="KW-1185">Reference proteome</keyword>
<comment type="caution">
    <text evidence="1">The sequence shown here is derived from an EMBL/GenBank/DDBJ whole genome shotgun (WGS) entry which is preliminary data.</text>
</comment>
<evidence type="ECO:0000313" key="2">
    <source>
        <dbReference type="Proteomes" id="UP001430306"/>
    </source>
</evidence>
<dbReference type="PROSITE" id="PS51257">
    <property type="entry name" value="PROKAR_LIPOPROTEIN"/>
    <property type="match status" value="1"/>
</dbReference>
<proteinExistence type="predicted"/>
<organism evidence="1 2">
    <name type="scientific">Rhodopirellula halodulae</name>
    <dbReference type="NCBI Taxonomy" id="2894198"/>
    <lineage>
        <taxon>Bacteria</taxon>
        <taxon>Pseudomonadati</taxon>
        <taxon>Planctomycetota</taxon>
        <taxon>Planctomycetia</taxon>
        <taxon>Pirellulales</taxon>
        <taxon>Pirellulaceae</taxon>
        <taxon>Rhodopirellula</taxon>
    </lineage>
</organism>
<dbReference type="Proteomes" id="UP001430306">
    <property type="component" value="Unassembled WGS sequence"/>
</dbReference>
<gene>
    <name evidence="1" type="ORF">LOC71_06690</name>
</gene>
<name>A0ABS8NEI4_9BACT</name>
<sequence>MSGRLLQSFGYGWGLLAVLLAGCGGSSTGPQASTIAEGTPVVQVLYEGKPLANVQVLLKPSKDAAVLTRGVSNRNGNAALADLPSPEPETYHVALESISDGGWILNSKVVSKFCDSLRLKPFEQQTQQVIELPARAVQPLGQSH</sequence>
<dbReference type="RefSeq" id="WP_230272502.1">
    <property type="nucleotide sequence ID" value="NZ_JAJKFW010000014.1"/>
</dbReference>
<dbReference type="EMBL" id="JAJKFW010000014">
    <property type="protein sequence ID" value="MCC9641956.1"/>
    <property type="molecule type" value="Genomic_DNA"/>
</dbReference>
<evidence type="ECO:0000313" key="1">
    <source>
        <dbReference type="EMBL" id="MCC9641956.1"/>
    </source>
</evidence>
<reference evidence="1" key="1">
    <citation type="submission" date="2021-11" db="EMBL/GenBank/DDBJ databases">
        <title>Genome sequence.</title>
        <authorList>
            <person name="Sun Q."/>
        </authorList>
    </citation>
    <scope>NUCLEOTIDE SEQUENCE</scope>
    <source>
        <strain evidence="1">JC740</strain>
    </source>
</reference>
<protein>
    <submittedName>
        <fullName evidence="1">Uncharacterized protein</fullName>
    </submittedName>
</protein>
<accession>A0ABS8NEI4</accession>